<keyword evidence="5 6" id="KW-0472">Membrane</keyword>
<feature type="transmembrane region" description="Helical" evidence="6">
    <location>
        <begin position="120"/>
        <end position="139"/>
    </location>
</feature>
<evidence type="ECO:0000256" key="4">
    <source>
        <dbReference type="ARBA" id="ARBA00022989"/>
    </source>
</evidence>
<evidence type="ECO:0000259" key="7">
    <source>
        <dbReference type="Pfam" id="PF04138"/>
    </source>
</evidence>
<dbReference type="InterPro" id="IPR007267">
    <property type="entry name" value="GtrA_DPMS_TM"/>
</dbReference>
<name>S0NSB8_9ENTE</name>
<sequence length="142" mass="16928">MNFLVKWKQRLEERKLWEVFIYLFFGVLTTIVNIAVHFTCLDVFGWHYMVATVVSWVVSILFAFVTNKRWVFHSKTETSIEWVMEFSKFVFYRLLSLVMDMGSMYVLIELIHTGDIVAKIFTQVLVVVANYVFSKFLIFTRK</sequence>
<dbReference type="InterPro" id="IPR051401">
    <property type="entry name" value="GtrA_CellWall_Glycosyl"/>
</dbReference>
<protein>
    <recommendedName>
        <fullName evidence="7">GtrA/DPMS transmembrane domain-containing protein</fullName>
    </recommendedName>
</protein>
<reference evidence="8 9" key="1">
    <citation type="submission" date="2013-03" db="EMBL/GenBank/DDBJ databases">
        <title>The Genome Sequence of Enterococcus saccharolyticus ATCC_43076 (Illumina only assembly).</title>
        <authorList>
            <consortium name="The Broad Institute Genomics Platform"/>
            <consortium name="The Broad Institute Genome Sequencing Center for Infectious Disease"/>
            <person name="Earl A."/>
            <person name="Russ C."/>
            <person name="Gilmore M."/>
            <person name="Surin D."/>
            <person name="Walker B."/>
            <person name="Young S."/>
            <person name="Zeng Q."/>
            <person name="Gargeya S."/>
            <person name="Fitzgerald M."/>
            <person name="Haas B."/>
            <person name="Abouelleil A."/>
            <person name="Allen A.W."/>
            <person name="Alvarado L."/>
            <person name="Arachchi H.M."/>
            <person name="Berlin A.M."/>
            <person name="Chapman S.B."/>
            <person name="Gainer-Dewar J."/>
            <person name="Goldberg J."/>
            <person name="Griggs A."/>
            <person name="Gujja S."/>
            <person name="Hansen M."/>
            <person name="Howarth C."/>
            <person name="Imamovic A."/>
            <person name="Ireland A."/>
            <person name="Larimer J."/>
            <person name="McCowan C."/>
            <person name="Murphy C."/>
            <person name="Pearson M."/>
            <person name="Poon T.W."/>
            <person name="Priest M."/>
            <person name="Roberts A."/>
            <person name="Saif S."/>
            <person name="Shea T."/>
            <person name="Sisk P."/>
            <person name="Sykes S."/>
            <person name="Wortman J."/>
            <person name="Nusbaum C."/>
            <person name="Birren B."/>
        </authorList>
    </citation>
    <scope>NUCLEOTIDE SEQUENCE [LARGE SCALE GENOMIC DNA]</scope>
    <source>
        <strain evidence="8 9">ATCC 43076</strain>
    </source>
</reference>
<feature type="transmembrane region" description="Helical" evidence="6">
    <location>
        <begin position="90"/>
        <end position="108"/>
    </location>
</feature>
<feature type="transmembrane region" description="Helical" evidence="6">
    <location>
        <begin position="20"/>
        <end position="39"/>
    </location>
</feature>
<keyword evidence="4 6" id="KW-1133">Transmembrane helix</keyword>
<dbReference type="Pfam" id="PF04138">
    <property type="entry name" value="GtrA_DPMS_TM"/>
    <property type="match status" value="1"/>
</dbReference>
<evidence type="ECO:0000256" key="3">
    <source>
        <dbReference type="ARBA" id="ARBA00022692"/>
    </source>
</evidence>
<evidence type="ECO:0000256" key="5">
    <source>
        <dbReference type="ARBA" id="ARBA00023136"/>
    </source>
</evidence>
<accession>S0NSB8</accession>
<dbReference type="RefSeq" id="WP_016174752.1">
    <property type="nucleotide sequence ID" value="NZ_KE136389.1"/>
</dbReference>
<dbReference type="PANTHER" id="PTHR38459">
    <property type="entry name" value="PROPHAGE BACTOPRENOL-LINKED GLUCOSE TRANSLOCASE HOMOLOG"/>
    <property type="match status" value="1"/>
</dbReference>
<dbReference type="PATRIC" id="fig|1139996.3.peg.938"/>
<feature type="domain" description="GtrA/DPMS transmembrane" evidence="7">
    <location>
        <begin position="22"/>
        <end position="139"/>
    </location>
</feature>
<comment type="subcellular location">
    <subcellularLocation>
        <location evidence="1">Membrane</location>
        <topology evidence="1">Multi-pass membrane protein</topology>
    </subcellularLocation>
</comment>
<organism evidence="8 9">
    <name type="scientific">Enterococcus saccharolyticus subsp. saccharolyticus ATCC 43076</name>
    <dbReference type="NCBI Taxonomy" id="1139996"/>
    <lineage>
        <taxon>Bacteria</taxon>
        <taxon>Bacillati</taxon>
        <taxon>Bacillota</taxon>
        <taxon>Bacilli</taxon>
        <taxon>Lactobacillales</taxon>
        <taxon>Enterococcaceae</taxon>
        <taxon>Enterococcus</taxon>
    </lineage>
</organism>
<evidence type="ECO:0000256" key="2">
    <source>
        <dbReference type="ARBA" id="ARBA00009399"/>
    </source>
</evidence>
<evidence type="ECO:0000256" key="6">
    <source>
        <dbReference type="SAM" id="Phobius"/>
    </source>
</evidence>
<dbReference type="GO" id="GO:0000271">
    <property type="term" value="P:polysaccharide biosynthetic process"/>
    <property type="evidence" value="ECO:0007669"/>
    <property type="project" value="InterPro"/>
</dbReference>
<evidence type="ECO:0000313" key="8">
    <source>
        <dbReference type="EMBL" id="EOT29640.1"/>
    </source>
</evidence>
<dbReference type="AlphaFoldDB" id="S0NSB8"/>
<dbReference type="OrthoDB" id="361483at2"/>
<dbReference type="STRING" id="41997.RV16_GL001201"/>
<comment type="similarity">
    <text evidence="2">Belongs to the GtrA family.</text>
</comment>
<keyword evidence="9" id="KW-1185">Reference proteome</keyword>
<feature type="transmembrane region" description="Helical" evidence="6">
    <location>
        <begin position="45"/>
        <end position="65"/>
    </location>
</feature>
<dbReference type="Proteomes" id="UP000014136">
    <property type="component" value="Unassembled WGS sequence"/>
</dbReference>
<dbReference type="GO" id="GO:0005886">
    <property type="term" value="C:plasma membrane"/>
    <property type="evidence" value="ECO:0007669"/>
    <property type="project" value="TreeGrafter"/>
</dbReference>
<comment type="caution">
    <text evidence="8">The sequence shown here is derived from an EMBL/GenBank/DDBJ whole genome shotgun (WGS) entry which is preliminary data.</text>
</comment>
<dbReference type="EMBL" id="AHYT01000003">
    <property type="protein sequence ID" value="EOT29640.1"/>
    <property type="molecule type" value="Genomic_DNA"/>
</dbReference>
<keyword evidence="3 6" id="KW-0812">Transmembrane</keyword>
<dbReference type="HOGENOM" id="CLU_083873_1_1_9"/>
<evidence type="ECO:0000256" key="1">
    <source>
        <dbReference type="ARBA" id="ARBA00004141"/>
    </source>
</evidence>
<proteinExistence type="inferred from homology"/>
<dbReference type="PANTHER" id="PTHR38459:SF5">
    <property type="entry name" value="CELL WALL TEICHOIC ACID GLYCOSYLATION PROTEIN GTCA"/>
    <property type="match status" value="1"/>
</dbReference>
<dbReference type="eggNOG" id="COG2246">
    <property type="taxonomic scope" value="Bacteria"/>
</dbReference>
<evidence type="ECO:0000313" key="9">
    <source>
        <dbReference type="Proteomes" id="UP000014136"/>
    </source>
</evidence>
<gene>
    <name evidence="8" type="ORF">OMQ_00952</name>
</gene>